<dbReference type="InterPro" id="IPR039421">
    <property type="entry name" value="Type_1_exporter"/>
</dbReference>
<proteinExistence type="predicted"/>
<dbReference type="SMART" id="SM00382">
    <property type="entry name" value="AAA"/>
    <property type="match status" value="1"/>
</dbReference>
<dbReference type="SUPFAM" id="SSF90123">
    <property type="entry name" value="ABC transporter transmembrane region"/>
    <property type="match status" value="1"/>
</dbReference>
<keyword evidence="7 9" id="KW-1133">Transmembrane helix</keyword>
<dbReference type="PROSITE" id="PS00211">
    <property type="entry name" value="ABC_TRANSPORTER_1"/>
    <property type="match status" value="1"/>
</dbReference>
<evidence type="ECO:0000259" key="10">
    <source>
        <dbReference type="PROSITE" id="PS50893"/>
    </source>
</evidence>
<feature type="transmembrane region" description="Helical" evidence="9">
    <location>
        <begin position="145"/>
        <end position="165"/>
    </location>
</feature>
<accession>A0AA48HTD1</accession>
<dbReference type="Proteomes" id="UP001333710">
    <property type="component" value="Chromosome"/>
</dbReference>
<dbReference type="Pfam" id="PF00005">
    <property type="entry name" value="ABC_tran"/>
    <property type="match status" value="1"/>
</dbReference>
<dbReference type="FunFam" id="3.40.50.300:FF:000299">
    <property type="entry name" value="ABC transporter ATP-binding protein/permease"/>
    <property type="match status" value="1"/>
</dbReference>
<feature type="transmembrane region" description="Helical" evidence="9">
    <location>
        <begin position="171"/>
        <end position="190"/>
    </location>
</feature>
<keyword evidence="3" id="KW-1003">Cell membrane</keyword>
<evidence type="ECO:0000256" key="5">
    <source>
        <dbReference type="ARBA" id="ARBA00022741"/>
    </source>
</evidence>
<evidence type="ECO:0000256" key="7">
    <source>
        <dbReference type="ARBA" id="ARBA00022989"/>
    </source>
</evidence>
<dbReference type="InterPro" id="IPR017871">
    <property type="entry name" value="ABC_transporter-like_CS"/>
</dbReference>
<dbReference type="RefSeq" id="WP_338293669.1">
    <property type="nucleotide sequence ID" value="NZ_AP027272.1"/>
</dbReference>
<dbReference type="Gene3D" id="1.20.1560.10">
    <property type="entry name" value="ABC transporter type 1, transmembrane domain"/>
    <property type="match status" value="1"/>
</dbReference>
<keyword evidence="6" id="KW-0067">ATP-binding</keyword>
<dbReference type="GO" id="GO:0005886">
    <property type="term" value="C:plasma membrane"/>
    <property type="evidence" value="ECO:0007669"/>
    <property type="project" value="UniProtKB-SubCell"/>
</dbReference>
<keyword evidence="2" id="KW-0813">Transport</keyword>
<comment type="subcellular location">
    <subcellularLocation>
        <location evidence="1">Cell membrane</location>
        <topology evidence="1">Multi-pass membrane protein</topology>
    </subcellularLocation>
</comment>
<keyword evidence="4 9" id="KW-0812">Transmembrane</keyword>
<evidence type="ECO:0000256" key="9">
    <source>
        <dbReference type="SAM" id="Phobius"/>
    </source>
</evidence>
<feature type="transmembrane region" description="Helical" evidence="9">
    <location>
        <begin position="21"/>
        <end position="47"/>
    </location>
</feature>
<dbReference type="InterPro" id="IPR011527">
    <property type="entry name" value="ABC1_TM_dom"/>
</dbReference>
<keyword evidence="8 9" id="KW-0472">Membrane</keyword>
<evidence type="ECO:0000256" key="6">
    <source>
        <dbReference type="ARBA" id="ARBA00022840"/>
    </source>
</evidence>
<keyword evidence="5" id="KW-0547">Nucleotide-binding</keyword>
<dbReference type="PROSITE" id="PS50893">
    <property type="entry name" value="ABC_TRANSPORTER_2"/>
    <property type="match status" value="1"/>
</dbReference>
<feature type="transmembrane region" description="Helical" evidence="9">
    <location>
        <begin position="264"/>
        <end position="297"/>
    </location>
</feature>
<dbReference type="EMBL" id="AP027272">
    <property type="protein sequence ID" value="BDX07619.1"/>
    <property type="molecule type" value="Genomic_DNA"/>
</dbReference>
<dbReference type="Gene3D" id="3.40.50.300">
    <property type="entry name" value="P-loop containing nucleotide triphosphate hydrolases"/>
    <property type="match status" value="1"/>
</dbReference>
<dbReference type="KEGG" id="pmaw:MACH26_31400"/>
<evidence type="ECO:0000313" key="13">
    <source>
        <dbReference type="Proteomes" id="UP001333710"/>
    </source>
</evidence>
<evidence type="ECO:0000256" key="2">
    <source>
        <dbReference type="ARBA" id="ARBA00022448"/>
    </source>
</evidence>
<dbReference type="InterPro" id="IPR036640">
    <property type="entry name" value="ABC1_TM_sf"/>
</dbReference>
<name>A0AA48HTD1_9ALTE</name>
<organism evidence="12 13">
    <name type="scientific">Planctobacterium marinum</name>
    <dbReference type="NCBI Taxonomy" id="1631968"/>
    <lineage>
        <taxon>Bacteria</taxon>
        <taxon>Pseudomonadati</taxon>
        <taxon>Pseudomonadota</taxon>
        <taxon>Gammaproteobacteria</taxon>
        <taxon>Alteromonadales</taxon>
        <taxon>Alteromonadaceae</taxon>
        <taxon>Planctobacterium</taxon>
    </lineage>
</organism>
<evidence type="ECO:0000256" key="8">
    <source>
        <dbReference type="ARBA" id="ARBA00023136"/>
    </source>
</evidence>
<dbReference type="InterPro" id="IPR027417">
    <property type="entry name" value="P-loop_NTPase"/>
</dbReference>
<feature type="domain" description="ABC transporter" evidence="10">
    <location>
        <begin position="351"/>
        <end position="582"/>
    </location>
</feature>
<dbReference type="GO" id="GO:0005524">
    <property type="term" value="F:ATP binding"/>
    <property type="evidence" value="ECO:0007669"/>
    <property type="project" value="UniProtKB-KW"/>
</dbReference>
<evidence type="ECO:0000259" key="11">
    <source>
        <dbReference type="PROSITE" id="PS50929"/>
    </source>
</evidence>
<dbReference type="GO" id="GO:0016887">
    <property type="term" value="F:ATP hydrolysis activity"/>
    <property type="evidence" value="ECO:0007669"/>
    <property type="project" value="InterPro"/>
</dbReference>
<dbReference type="Pfam" id="PF00664">
    <property type="entry name" value="ABC_membrane"/>
    <property type="match status" value="1"/>
</dbReference>
<evidence type="ECO:0000256" key="1">
    <source>
        <dbReference type="ARBA" id="ARBA00004651"/>
    </source>
</evidence>
<evidence type="ECO:0000256" key="4">
    <source>
        <dbReference type="ARBA" id="ARBA00022692"/>
    </source>
</evidence>
<dbReference type="AlphaFoldDB" id="A0AA48HTD1"/>
<dbReference type="InterPro" id="IPR003593">
    <property type="entry name" value="AAA+_ATPase"/>
</dbReference>
<sequence length="583" mass="64696">MIRKYLAFIANIVGKDTLFAATGLFALGFMEGVSLMLIIPLLATIGVTEQQVTSHPITLKLTQFADAIGLPLNIFTVLLAFIVLIAIRELLIKRQTIHNNAIQQKIVNAFRLELYKALIYSNWLLFTKIRHSDMTQALTQDINRIGLMVLISIRMASTIVIASVYLIGSFIVSFEMTLLTFLSVVLLLWFGRKKLNDAYRFGGIHTSHHDKMYSLISESLTGIKTAKCFSSENRQVADFASNIDAIYEVQSQTCASRANAKFMFGLGTAIILASFLFIAVEMLQLSIISILVLVFLFSRLSPKVSLLQQDLLRLINTLPALSSFDQLLTQAQACFEQNGKETKLVAPERQITLENICFSYIPIDNATTVKTLTDVQLTIPVGQIIGIIGPSGSGKSTLADILMGLIAPQSGEIRIDGNKLKEEQLLQWRRHISYVPQETHLFHDSVRNNLLWSKPDATEAQLLTALKQANALDFVMALPQGLDTSVGEKGIGLSGGQRQRLALARALLPDPTLLILDEATSALDDENQSTIMKVINQLKGKLTTVIITHHLSSLRDVDRIYIMKNGQIEDYLSSEITEKNFLT</sequence>
<protein>
    <submittedName>
        <fullName evidence="12">ABC transporter permease</fullName>
    </submittedName>
</protein>
<dbReference type="GO" id="GO:0015421">
    <property type="term" value="F:ABC-type oligopeptide transporter activity"/>
    <property type="evidence" value="ECO:0007669"/>
    <property type="project" value="TreeGrafter"/>
</dbReference>
<dbReference type="PANTHER" id="PTHR43394">
    <property type="entry name" value="ATP-DEPENDENT PERMEASE MDL1, MITOCHONDRIAL"/>
    <property type="match status" value="1"/>
</dbReference>
<dbReference type="PROSITE" id="PS50929">
    <property type="entry name" value="ABC_TM1F"/>
    <property type="match status" value="1"/>
</dbReference>
<evidence type="ECO:0000313" key="12">
    <source>
        <dbReference type="EMBL" id="BDX07619.1"/>
    </source>
</evidence>
<feature type="domain" description="ABC transmembrane type-1" evidence="11">
    <location>
        <begin position="61"/>
        <end position="301"/>
    </location>
</feature>
<dbReference type="PANTHER" id="PTHR43394:SF1">
    <property type="entry name" value="ATP-BINDING CASSETTE SUB-FAMILY B MEMBER 10, MITOCHONDRIAL"/>
    <property type="match status" value="1"/>
</dbReference>
<gene>
    <name evidence="12" type="ORF">MACH26_31400</name>
</gene>
<dbReference type="InterPro" id="IPR003439">
    <property type="entry name" value="ABC_transporter-like_ATP-bd"/>
</dbReference>
<evidence type="ECO:0000256" key="3">
    <source>
        <dbReference type="ARBA" id="ARBA00022475"/>
    </source>
</evidence>
<keyword evidence="13" id="KW-1185">Reference proteome</keyword>
<dbReference type="SUPFAM" id="SSF52540">
    <property type="entry name" value="P-loop containing nucleoside triphosphate hydrolases"/>
    <property type="match status" value="1"/>
</dbReference>
<reference evidence="12" key="1">
    <citation type="submission" date="2023-01" db="EMBL/GenBank/DDBJ databases">
        <title>Complete genome sequence of Planctobacterium marinum strain Dej080120_11.</title>
        <authorList>
            <person name="Ueki S."/>
            <person name="Maruyama F."/>
        </authorList>
    </citation>
    <scope>NUCLEOTIDE SEQUENCE</scope>
    <source>
        <strain evidence="12">Dej080120_11</strain>
    </source>
</reference>
<feature type="transmembrane region" description="Helical" evidence="9">
    <location>
        <begin position="67"/>
        <end position="87"/>
    </location>
</feature>